<proteinExistence type="inferred from homology"/>
<feature type="domain" description="MacB-like periplasmic core" evidence="9">
    <location>
        <begin position="19"/>
        <end position="231"/>
    </location>
</feature>
<keyword evidence="4 7" id="KW-1133">Transmembrane helix</keyword>
<dbReference type="InterPro" id="IPR050250">
    <property type="entry name" value="Macrolide_Exporter_MacB"/>
</dbReference>
<evidence type="ECO:0000256" key="7">
    <source>
        <dbReference type="SAM" id="Phobius"/>
    </source>
</evidence>
<keyword evidence="11" id="KW-1185">Reference proteome</keyword>
<dbReference type="InterPro" id="IPR003838">
    <property type="entry name" value="ABC3_permease_C"/>
</dbReference>
<feature type="transmembrane region" description="Helical" evidence="7">
    <location>
        <begin position="496"/>
        <end position="517"/>
    </location>
</feature>
<feature type="transmembrane region" description="Helical" evidence="7">
    <location>
        <begin position="717"/>
        <end position="745"/>
    </location>
</feature>
<feature type="transmembrane region" description="Helical" evidence="7">
    <location>
        <begin position="408"/>
        <end position="430"/>
    </location>
</feature>
<feature type="transmembrane region" description="Helical" evidence="7">
    <location>
        <begin position="436"/>
        <end position="462"/>
    </location>
</feature>
<protein>
    <submittedName>
        <fullName evidence="10">ABC transport system permease protein</fullName>
    </submittedName>
</protein>
<evidence type="ECO:0000256" key="6">
    <source>
        <dbReference type="ARBA" id="ARBA00038076"/>
    </source>
</evidence>
<comment type="subcellular location">
    <subcellularLocation>
        <location evidence="1">Cell membrane</location>
        <topology evidence="1">Multi-pass membrane protein</topology>
    </subcellularLocation>
</comment>
<evidence type="ECO:0000256" key="2">
    <source>
        <dbReference type="ARBA" id="ARBA00022475"/>
    </source>
</evidence>
<evidence type="ECO:0000313" key="11">
    <source>
        <dbReference type="Proteomes" id="UP001205311"/>
    </source>
</evidence>
<feature type="domain" description="ABC3 transporter permease C-terminal" evidence="8">
    <location>
        <begin position="267"/>
        <end position="386"/>
    </location>
</feature>
<feature type="transmembrane region" description="Helical" evidence="7">
    <location>
        <begin position="766"/>
        <end position="793"/>
    </location>
</feature>
<gene>
    <name evidence="10" type="ORF">LX15_001000</name>
</gene>
<dbReference type="PANTHER" id="PTHR30572">
    <property type="entry name" value="MEMBRANE COMPONENT OF TRANSPORTER-RELATED"/>
    <property type="match status" value="1"/>
</dbReference>
<reference evidence="10 11" key="1">
    <citation type="submission" date="2022-06" db="EMBL/GenBank/DDBJ databases">
        <title>Genomic Encyclopedia of Archaeal and Bacterial Type Strains, Phase II (KMG-II): from individual species to whole genera.</title>
        <authorList>
            <person name="Goeker M."/>
        </authorList>
    </citation>
    <scope>NUCLEOTIDE SEQUENCE [LARGE SCALE GENOMIC DNA]</scope>
    <source>
        <strain evidence="10 11">DSM 40477</strain>
    </source>
</reference>
<feature type="transmembrane region" description="Helical" evidence="7">
    <location>
        <begin position="309"/>
        <end position="335"/>
    </location>
</feature>
<feature type="domain" description="ABC3 transporter permease C-terminal" evidence="8">
    <location>
        <begin position="725"/>
        <end position="838"/>
    </location>
</feature>
<evidence type="ECO:0000259" key="8">
    <source>
        <dbReference type="Pfam" id="PF02687"/>
    </source>
</evidence>
<name>A0ABT1HPB1_STRSD</name>
<evidence type="ECO:0000256" key="3">
    <source>
        <dbReference type="ARBA" id="ARBA00022692"/>
    </source>
</evidence>
<dbReference type="Pfam" id="PF12704">
    <property type="entry name" value="MacB_PCD"/>
    <property type="match status" value="2"/>
</dbReference>
<dbReference type="EMBL" id="JAMTCP010000003">
    <property type="protein sequence ID" value="MCP2257315.1"/>
    <property type="molecule type" value="Genomic_DNA"/>
</dbReference>
<comment type="similarity">
    <text evidence="6">Belongs to the ABC-4 integral membrane protein family.</text>
</comment>
<evidence type="ECO:0000313" key="10">
    <source>
        <dbReference type="EMBL" id="MCP2257315.1"/>
    </source>
</evidence>
<evidence type="ECO:0000256" key="5">
    <source>
        <dbReference type="ARBA" id="ARBA00023136"/>
    </source>
</evidence>
<keyword evidence="2" id="KW-1003">Cell membrane</keyword>
<comment type="caution">
    <text evidence="10">The sequence shown here is derived from an EMBL/GenBank/DDBJ whole genome shotgun (WGS) entry which is preliminary data.</text>
</comment>
<dbReference type="RefSeq" id="WP_253668272.1">
    <property type="nucleotide sequence ID" value="NZ_JAMTCP010000003.1"/>
</dbReference>
<feature type="transmembrane region" description="Helical" evidence="7">
    <location>
        <begin position="261"/>
        <end position="288"/>
    </location>
</feature>
<keyword evidence="5 7" id="KW-0472">Membrane</keyword>
<feature type="domain" description="MacB-like periplasmic core" evidence="9">
    <location>
        <begin position="491"/>
        <end position="690"/>
    </location>
</feature>
<feature type="transmembrane region" description="Helical" evidence="7">
    <location>
        <begin position="805"/>
        <end position="828"/>
    </location>
</feature>
<accession>A0ABT1HPB1</accession>
<organism evidence="10 11">
    <name type="scientific">Streptoalloteichus tenebrarius (strain ATCC 17920 / DSM 40477 / JCM 4838 / CBS 697.72 / NBRC 16177 / NCIMB 11028 / NRRL B-12390 / A12253. 1 / ISP 5477)</name>
    <name type="common">Streptomyces tenebrarius</name>
    <dbReference type="NCBI Taxonomy" id="1933"/>
    <lineage>
        <taxon>Bacteria</taxon>
        <taxon>Bacillati</taxon>
        <taxon>Actinomycetota</taxon>
        <taxon>Actinomycetes</taxon>
        <taxon>Pseudonocardiales</taxon>
        <taxon>Pseudonocardiaceae</taxon>
        <taxon>Streptoalloteichus</taxon>
    </lineage>
</organism>
<dbReference type="InterPro" id="IPR025857">
    <property type="entry name" value="MacB_PCD"/>
</dbReference>
<evidence type="ECO:0000256" key="1">
    <source>
        <dbReference type="ARBA" id="ARBA00004651"/>
    </source>
</evidence>
<sequence length="845" mass="85628">MALLRTVLAEVRHRPARLLLTGLAVVVATVFAAGSLIFTSTLRVALTDGLTTVPAAAATVVSPPRNGPPDEYGVPAATADALTEVDGVAEVVPVRVGQVVVARPGHTAENGFWRLASDPFSGPLTSHRVTLGAAPQRSDQVAVTQEAAERVGLGVGDRVLLRPAEPRKGQPQPPPREFTVTGVVRAPFQQGADTVVATPDTARDLLGGGWTSVLVAARPGVDAGTVTAHVRGALDGSGTAESGPALRQAELKERVRDIDALFAALSVFAGLAMVAAALVVTSTFRIVVAQRRRATALLRCVGASRGQVVRSLLAEAALSGLVSGALGVGLAVLLGHGLLAVVRGRVDQPLPALQVSPVGMAVCVGIAVVVTMAAALAPAITGSRVPPVAALGAARISDANTGSTGPRWGLAGLLALASAAVAVLALNVLHGATLTLATVALSGLLAFAALLAAGPMVLSWLARALARPIRALGGVPGRVAVGNVTRAPRRTAATTAVLTLGVTLVSAVLVGISSLSANSEARVAGSLPAQLVVREAATGSDTGLPRDLGRTLADLPETGPVAEVSDTQAEVGPMRSAWVSGVDTARFPGLADGVVSEGSVRDMGPGRAGLFDGIAQRLGKHVGDQITVRREGREVTVTVAAIYRNASFLGLISLHPSDLARVAPGSPVRTVLVDPAPGTDLTALRRAVDTALAGNADVTVEVPGTGRAEWERTLRTLMLIALGLVGMTVLVAVVGVGVTLSLSVVERTQESGLLRALGLPRSGLRAVLAWEATVFGACAAALGLGFGVLFGVLGVRALREFELVSIPYLQLAVVAVGLVLLALVAAVVPAQRAAKASPLQALAVD</sequence>
<dbReference type="PANTHER" id="PTHR30572:SF4">
    <property type="entry name" value="ABC TRANSPORTER PERMEASE YTRF"/>
    <property type="match status" value="1"/>
</dbReference>
<feature type="transmembrane region" description="Helical" evidence="7">
    <location>
        <begin position="355"/>
        <end position="377"/>
    </location>
</feature>
<keyword evidence="3 7" id="KW-0812">Transmembrane</keyword>
<evidence type="ECO:0000259" key="9">
    <source>
        <dbReference type="Pfam" id="PF12704"/>
    </source>
</evidence>
<evidence type="ECO:0000256" key="4">
    <source>
        <dbReference type="ARBA" id="ARBA00022989"/>
    </source>
</evidence>
<dbReference type="Pfam" id="PF02687">
    <property type="entry name" value="FtsX"/>
    <property type="match status" value="2"/>
</dbReference>
<dbReference type="Proteomes" id="UP001205311">
    <property type="component" value="Unassembled WGS sequence"/>
</dbReference>